<evidence type="ECO:0000313" key="1">
    <source>
        <dbReference type="EMBL" id="KAG0431224.1"/>
    </source>
</evidence>
<organism evidence="1 2">
    <name type="scientific">Ixodes persulcatus</name>
    <name type="common">Taiga tick</name>
    <dbReference type="NCBI Taxonomy" id="34615"/>
    <lineage>
        <taxon>Eukaryota</taxon>
        <taxon>Metazoa</taxon>
        <taxon>Ecdysozoa</taxon>
        <taxon>Arthropoda</taxon>
        <taxon>Chelicerata</taxon>
        <taxon>Arachnida</taxon>
        <taxon>Acari</taxon>
        <taxon>Parasitiformes</taxon>
        <taxon>Ixodida</taxon>
        <taxon>Ixodoidea</taxon>
        <taxon>Ixodidae</taxon>
        <taxon>Ixodinae</taxon>
        <taxon>Ixodes</taxon>
    </lineage>
</organism>
<accession>A0AC60QED7</accession>
<dbReference type="Proteomes" id="UP000805193">
    <property type="component" value="Unassembled WGS sequence"/>
</dbReference>
<evidence type="ECO:0000313" key="2">
    <source>
        <dbReference type="Proteomes" id="UP000805193"/>
    </source>
</evidence>
<keyword evidence="2" id="KW-1185">Reference proteome</keyword>
<reference evidence="1 2" key="1">
    <citation type="journal article" date="2020" name="Cell">
        <title>Large-Scale Comparative Analyses of Tick Genomes Elucidate Their Genetic Diversity and Vector Capacities.</title>
        <authorList>
            <consortium name="Tick Genome and Microbiome Consortium (TIGMIC)"/>
            <person name="Jia N."/>
            <person name="Wang J."/>
            <person name="Shi W."/>
            <person name="Du L."/>
            <person name="Sun Y."/>
            <person name="Zhan W."/>
            <person name="Jiang J.F."/>
            <person name="Wang Q."/>
            <person name="Zhang B."/>
            <person name="Ji P."/>
            <person name="Bell-Sakyi L."/>
            <person name="Cui X.M."/>
            <person name="Yuan T.T."/>
            <person name="Jiang B.G."/>
            <person name="Yang W.F."/>
            <person name="Lam T.T."/>
            <person name="Chang Q.C."/>
            <person name="Ding S.J."/>
            <person name="Wang X.J."/>
            <person name="Zhu J.G."/>
            <person name="Ruan X.D."/>
            <person name="Zhao L."/>
            <person name="Wei J.T."/>
            <person name="Ye R.Z."/>
            <person name="Que T.C."/>
            <person name="Du C.H."/>
            <person name="Zhou Y.H."/>
            <person name="Cheng J.X."/>
            <person name="Dai P.F."/>
            <person name="Guo W.B."/>
            <person name="Han X.H."/>
            <person name="Huang E.J."/>
            <person name="Li L.F."/>
            <person name="Wei W."/>
            <person name="Gao Y.C."/>
            <person name="Liu J.Z."/>
            <person name="Shao H.Z."/>
            <person name="Wang X."/>
            <person name="Wang C.C."/>
            <person name="Yang T.C."/>
            <person name="Huo Q.B."/>
            <person name="Li W."/>
            <person name="Chen H.Y."/>
            <person name="Chen S.E."/>
            <person name="Zhou L.G."/>
            <person name="Ni X.B."/>
            <person name="Tian J.H."/>
            <person name="Sheng Y."/>
            <person name="Liu T."/>
            <person name="Pan Y.S."/>
            <person name="Xia L.Y."/>
            <person name="Li J."/>
            <person name="Zhao F."/>
            <person name="Cao W.C."/>
        </authorList>
    </citation>
    <scope>NUCLEOTIDE SEQUENCE [LARGE SCALE GENOMIC DNA]</scope>
    <source>
        <strain evidence="1">Iper-2018</strain>
    </source>
</reference>
<gene>
    <name evidence="1" type="ORF">HPB47_021985</name>
</gene>
<sequence>MARPNLTLKEAEDIAFLAAETLDHRALDKDVEIMRGVAPESKMMNLFEEPSGGWKHNEKQQTASSRCEKCGRAAHALAACPARNARCPQCGQKGHFEDLCRSGCKSKNGAMTGDAVDRFNGGTADCLDETGSSEVPSYPGEQKSPFAGTVVPPTAYDDRTEDGTLSALDPSRAGTVGGTYLAREFGDLTSLMSPTPGTSKAIQDQERDKMLHMVKGQRLAFLRTVLSRSRSELRPCRHKTIAIRREDASLWERRAPLAPHHVRALTKNGVKVYVQPSNRRAYPIQAYVNAGAEVTEDISDVPVIIGVKQVPIDQLHPNKTYAFFSHTIKAQEANMPMLDAILERNIRLIDYERMCDENGARVVAFGKYAGKAGMINILHGLGLRLLALGHHTPFMHIGPAHNYRNSGMAKQAVRDAGYEIALGMMPRSIGPLTFVFTGTGNVSQGAQDVFEDLPCEWVDPKDLPEVAEQGSINKVYGAVVSRDDHYRRIEDDHFDPEECDQFPERYYSTFSKDIAPYASVIVNGIYWAVNSPKLLTIPDAKRLLQPTNTPWLPSSVGSPSLPHRLLAICDISAGPRRIHRVHE</sequence>
<protein>
    <submittedName>
        <fullName evidence="1">Uncharacterized protein</fullName>
    </submittedName>
</protein>
<comment type="caution">
    <text evidence="1">The sequence shown here is derived from an EMBL/GenBank/DDBJ whole genome shotgun (WGS) entry which is preliminary data.</text>
</comment>
<name>A0AC60QED7_IXOPE</name>
<dbReference type="EMBL" id="JABSTQ010009244">
    <property type="protein sequence ID" value="KAG0431224.1"/>
    <property type="molecule type" value="Genomic_DNA"/>
</dbReference>
<proteinExistence type="predicted"/>